<dbReference type="SUPFAM" id="SSF82657">
    <property type="entry name" value="BolA-like"/>
    <property type="match status" value="1"/>
</dbReference>
<evidence type="ECO:0000256" key="2">
    <source>
        <dbReference type="RuleBase" id="RU003860"/>
    </source>
</evidence>
<dbReference type="Pfam" id="PF01722">
    <property type="entry name" value="BolA"/>
    <property type="match status" value="1"/>
</dbReference>
<dbReference type="Gene3D" id="3.30.300.90">
    <property type="entry name" value="BolA-like"/>
    <property type="match status" value="1"/>
</dbReference>
<dbReference type="STRING" id="29539.SAMN02745716_0981"/>
<comment type="similarity">
    <text evidence="1 2">Belongs to the BolA/IbaG family.</text>
</comment>
<keyword evidence="4" id="KW-1185">Reference proteome</keyword>
<evidence type="ECO:0000256" key="1">
    <source>
        <dbReference type="ARBA" id="ARBA00005578"/>
    </source>
</evidence>
<evidence type="ECO:0008006" key="5">
    <source>
        <dbReference type="Google" id="ProtNLM"/>
    </source>
</evidence>
<reference evidence="4" key="1">
    <citation type="submission" date="2016-10" db="EMBL/GenBank/DDBJ databases">
        <authorList>
            <person name="Varghese N."/>
            <person name="Submissions S."/>
        </authorList>
    </citation>
    <scope>NUCLEOTIDE SEQUENCE [LARGE SCALE GENOMIC DNA]</scope>
    <source>
        <strain evidence="4">ATCC 35263</strain>
    </source>
</reference>
<dbReference type="PANTHER" id="PTHR46229">
    <property type="entry name" value="BOLA TRANSCRIPTION REGULATOR"/>
    <property type="match status" value="1"/>
</dbReference>
<gene>
    <name evidence="3" type="ORF">SAMN02745716_0981</name>
</gene>
<sequence>MPSADEIKQRIERALPGAVVRVEDLTGGGDHFRCEIVSDRFSGLSRIERHRLVYGIFDGEIGGPIHALSLRTLAPEEENR</sequence>
<dbReference type="InterPro" id="IPR002634">
    <property type="entry name" value="BolA"/>
</dbReference>
<evidence type="ECO:0000313" key="4">
    <source>
        <dbReference type="Proteomes" id="UP000222056"/>
    </source>
</evidence>
<dbReference type="InterPro" id="IPR050961">
    <property type="entry name" value="BolA/IbaG_stress_morph_reg"/>
</dbReference>
<dbReference type="InterPro" id="IPR036065">
    <property type="entry name" value="BolA-like_sf"/>
</dbReference>
<dbReference type="PIRSF" id="PIRSF003113">
    <property type="entry name" value="BolA"/>
    <property type="match status" value="1"/>
</dbReference>
<evidence type="ECO:0000313" key="3">
    <source>
        <dbReference type="EMBL" id="SEH12093.1"/>
    </source>
</evidence>
<dbReference type="Proteomes" id="UP000222056">
    <property type="component" value="Unassembled WGS sequence"/>
</dbReference>
<proteinExistence type="inferred from homology"/>
<dbReference type="PANTHER" id="PTHR46229:SF2">
    <property type="entry name" value="BOLA-LIKE PROTEIN 1"/>
    <property type="match status" value="1"/>
</dbReference>
<dbReference type="EMBL" id="FNWJ01000001">
    <property type="protein sequence ID" value="SEH12093.1"/>
    <property type="molecule type" value="Genomic_DNA"/>
</dbReference>
<name>A0A1H6FQG5_THEAL</name>
<accession>A0A1H6FQG5</accession>
<dbReference type="RefSeq" id="WP_177169342.1">
    <property type="nucleotide sequence ID" value="NZ_FNWJ01000001.1"/>
</dbReference>
<organism evidence="3 4">
    <name type="scientific">Thermoleophilum album</name>
    <dbReference type="NCBI Taxonomy" id="29539"/>
    <lineage>
        <taxon>Bacteria</taxon>
        <taxon>Bacillati</taxon>
        <taxon>Actinomycetota</taxon>
        <taxon>Thermoleophilia</taxon>
        <taxon>Thermoleophilales</taxon>
        <taxon>Thermoleophilaceae</taxon>
        <taxon>Thermoleophilum</taxon>
    </lineage>
</organism>
<dbReference type="AlphaFoldDB" id="A0A1H6FQG5"/>
<protein>
    <recommendedName>
        <fullName evidence="5">Transcriptional regulator, BolA protein family</fullName>
    </recommendedName>
</protein>